<evidence type="ECO:0000259" key="1">
    <source>
        <dbReference type="PROSITE" id="PS50011"/>
    </source>
</evidence>
<dbReference type="InterPro" id="IPR000719">
    <property type="entry name" value="Prot_kinase_dom"/>
</dbReference>
<evidence type="ECO:0000313" key="2">
    <source>
        <dbReference type="EMBL" id="QHT93935.1"/>
    </source>
</evidence>
<dbReference type="GO" id="GO:0005524">
    <property type="term" value="F:ATP binding"/>
    <property type="evidence" value="ECO:0007669"/>
    <property type="project" value="InterPro"/>
</dbReference>
<feature type="domain" description="Protein kinase" evidence="1">
    <location>
        <begin position="1"/>
        <end position="229"/>
    </location>
</feature>
<reference evidence="2" key="1">
    <citation type="journal article" date="2020" name="Nature">
        <title>Giant virus diversity and host interactions through global metagenomics.</title>
        <authorList>
            <person name="Schulz F."/>
            <person name="Roux S."/>
            <person name="Paez-Espino D."/>
            <person name="Jungbluth S."/>
            <person name="Walsh D.A."/>
            <person name="Denef V.J."/>
            <person name="McMahon K.D."/>
            <person name="Konstantinidis K.T."/>
            <person name="Eloe-Fadrosh E.A."/>
            <person name="Kyrpides N.C."/>
            <person name="Woyke T."/>
        </authorList>
    </citation>
    <scope>NUCLEOTIDE SEQUENCE</scope>
    <source>
        <strain evidence="2">GVMAG-M-3300024258-14</strain>
    </source>
</reference>
<proteinExistence type="predicted"/>
<dbReference type="Gene3D" id="1.10.510.10">
    <property type="entry name" value="Transferase(Phosphotransferase) domain 1"/>
    <property type="match status" value="1"/>
</dbReference>
<name>A0A6C0IN56_9ZZZZ</name>
<dbReference type="InterPro" id="IPR011009">
    <property type="entry name" value="Kinase-like_dom_sf"/>
</dbReference>
<accession>A0A6C0IN56</accession>
<protein>
    <recommendedName>
        <fullName evidence="1">Protein kinase domain-containing protein</fullName>
    </recommendedName>
</protein>
<sequence>MELSLLNYKLHKQEIRKKYYNGNIEFNTTQKILIDSFIKSGLLNNAIAEDNYKNVYFKCSSMCLLQDVYETLKPINIYKIIYDISTQMRYLLEDENSVFIGFDPRHILVVNDNTYLYINGTHLAKIDKQENIEIKYPPNSEDFILAPELYEISELPCKINYKCSYYSVGILYLYMFKTMETKNMQKIDTNDVEEISQLLKTLSINHTKIFYFLQRCLQKNPVNRQILFI</sequence>
<dbReference type="PROSITE" id="PS50011">
    <property type="entry name" value="PROTEIN_KINASE_DOM"/>
    <property type="match status" value="1"/>
</dbReference>
<dbReference type="SUPFAM" id="SSF56112">
    <property type="entry name" value="Protein kinase-like (PK-like)"/>
    <property type="match status" value="1"/>
</dbReference>
<dbReference type="GO" id="GO:0004672">
    <property type="term" value="F:protein kinase activity"/>
    <property type="evidence" value="ECO:0007669"/>
    <property type="project" value="InterPro"/>
</dbReference>
<dbReference type="EMBL" id="MN740211">
    <property type="protein sequence ID" value="QHT93935.1"/>
    <property type="molecule type" value="Genomic_DNA"/>
</dbReference>
<dbReference type="AlphaFoldDB" id="A0A6C0IN56"/>
<organism evidence="2">
    <name type="scientific">viral metagenome</name>
    <dbReference type="NCBI Taxonomy" id="1070528"/>
    <lineage>
        <taxon>unclassified sequences</taxon>
        <taxon>metagenomes</taxon>
        <taxon>organismal metagenomes</taxon>
    </lineage>
</organism>